<reference evidence="3 4" key="1">
    <citation type="submission" date="2024-10" db="EMBL/GenBank/DDBJ databases">
        <title>The Natural Products Discovery Center: Release of the First 8490 Sequenced Strains for Exploring Actinobacteria Biosynthetic Diversity.</title>
        <authorList>
            <person name="Kalkreuter E."/>
            <person name="Kautsar S.A."/>
            <person name="Yang D."/>
            <person name="Bader C.D."/>
            <person name="Teijaro C.N."/>
            <person name="Fluegel L."/>
            <person name="Davis C.M."/>
            <person name="Simpson J.R."/>
            <person name="Lauterbach L."/>
            <person name="Steele A.D."/>
            <person name="Gui C."/>
            <person name="Meng S."/>
            <person name="Li G."/>
            <person name="Viehrig K."/>
            <person name="Ye F."/>
            <person name="Su P."/>
            <person name="Kiefer A.F."/>
            <person name="Nichols A."/>
            <person name="Cepeda A.J."/>
            <person name="Yan W."/>
            <person name="Fan B."/>
            <person name="Jiang Y."/>
            <person name="Adhikari A."/>
            <person name="Zheng C.-J."/>
            <person name="Schuster L."/>
            <person name="Cowan T.M."/>
            <person name="Smanski M.J."/>
            <person name="Chevrette M.G."/>
            <person name="De Carvalho L.P.S."/>
            <person name="Shen B."/>
        </authorList>
    </citation>
    <scope>NUCLEOTIDE SEQUENCE [LARGE SCALE GENOMIC DNA]</scope>
    <source>
        <strain evidence="3 4">NPDC049503</strain>
    </source>
</reference>
<feature type="transmembrane region" description="Helical" evidence="1">
    <location>
        <begin position="20"/>
        <end position="38"/>
    </location>
</feature>
<dbReference type="Proteomes" id="UP001612928">
    <property type="component" value="Unassembled WGS sequence"/>
</dbReference>
<feature type="transmembrane region" description="Helical" evidence="1">
    <location>
        <begin position="50"/>
        <end position="69"/>
    </location>
</feature>
<feature type="transmembrane region" description="Helical" evidence="1">
    <location>
        <begin position="122"/>
        <end position="142"/>
    </location>
</feature>
<keyword evidence="1" id="KW-0472">Membrane</keyword>
<feature type="transmembrane region" description="Helical" evidence="1">
    <location>
        <begin position="213"/>
        <end position="231"/>
    </location>
</feature>
<dbReference type="EMBL" id="JBITMB010000008">
    <property type="protein sequence ID" value="MFI7444228.1"/>
    <property type="molecule type" value="Genomic_DNA"/>
</dbReference>
<evidence type="ECO:0000313" key="3">
    <source>
        <dbReference type="EMBL" id="MFI7444228.1"/>
    </source>
</evidence>
<gene>
    <name evidence="3" type="ORF">ACIBP5_30015</name>
</gene>
<feature type="transmembrane region" description="Helical" evidence="1">
    <location>
        <begin position="154"/>
        <end position="174"/>
    </location>
</feature>
<dbReference type="GO" id="GO:0016787">
    <property type="term" value="F:hydrolase activity"/>
    <property type="evidence" value="ECO:0007669"/>
    <property type="project" value="UniProtKB-KW"/>
</dbReference>
<dbReference type="EC" id="3.4.-.-" evidence="3"/>
<evidence type="ECO:0000313" key="4">
    <source>
        <dbReference type="Proteomes" id="UP001612928"/>
    </source>
</evidence>
<keyword evidence="1" id="KW-1133">Transmembrane helix</keyword>
<dbReference type="InterPro" id="IPR003675">
    <property type="entry name" value="Rce1/LyrA-like_dom"/>
</dbReference>
<protein>
    <submittedName>
        <fullName evidence="3">CPBP family intramembrane glutamic endopeptidase</fullName>
        <ecNumber evidence="3">3.4.-.-</ecNumber>
    </submittedName>
</protein>
<evidence type="ECO:0000259" key="2">
    <source>
        <dbReference type="Pfam" id="PF02517"/>
    </source>
</evidence>
<feature type="transmembrane region" description="Helical" evidence="1">
    <location>
        <begin position="237"/>
        <end position="256"/>
    </location>
</feature>
<feature type="domain" description="CAAX prenyl protease 2/Lysostaphin resistance protein A-like" evidence="2">
    <location>
        <begin position="126"/>
        <end position="225"/>
    </location>
</feature>
<evidence type="ECO:0000256" key="1">
    <source>
        <dbReference type="SAM" id="Phobius"/>
    </source>
</evidence>
<feature type="transmembrane region" description="Helical" evidence="1">
    <location>
        <begin position="186"/>
        <end position="206"/>
    </location>
</feature>
<name>A0ABW8ABR8_9ACTN</name>
<dbReference type="Pfam" id="PF02517">
    <property type="entry name" value="Rce1-like"/>
    <property type="match status" value="1"/>
</dbReference>
<organism evidence="3 4">
    <name type="scientific">Nonomuraea indica</name>
    <dbReference type="NCBI Taxonomy" id="1581193"/>
    <lineage>
        <taxon>Bacteria</taxon>
        <taxon>Bacillati</taxon>
        <taxon>Actinomycetota</taxon>
        <taxon>Actinomycetes</taxon>
        <taxon>Streptosporangiales</taxon>
        <taxon>Streptosporangiaceae</taxon>
        <taxon>Nonomuraea</taxon>
    </lineage>
</organism>
<sequence length="266" mass="27356">MNIPAIGTPARDRTGHPARFLVLVAALSVPFYVLGAVSPAVRVGAVELPASAIMFVLPGLAAAILAHRAGGRAAVAALLSRVVDRPAGRARWYVAAALLPAVIGALTWTLGRLAGGMGSAPATPLAVLPLLFAAALVAAACEELGWTGYACDPMLRRFGTMGTGLLLGTFWGGWHLVPLLQVGHGAAWIGGWFLGTVAARMIMVGLRNATGGVSAAILTHAMLNVTVAYVPDYDQPAVPFVSGLLTVVAAVGVLRLRACRTTRRTG</sequence>
<feature type="transmembrane region" description="Helical" evidence="1">
    <location>
        <begin position="90"/>
        <end position="110"/>
    </location>
</feature>
<comment type="caution">
    <text evidence="3">The sequence shown here is derived from an EMBL/GenBank/DDBJ whole genome shotgun (WGS) entry which is preliminary data.</text>
</comment>
<proteinExistence type="predicted"/>
<accession>A0ABW8ABR8</accession>
<keyword evidence="1" id="KW-0812">Transmembrane</keyword>
<dbReference type="RefSeq" id="WP_397024481.1">
    <property type="nucleotide sequence ID" value="NZ_JBITMB010000008.1"/>
</dbReference>
<keyword evidence="4" id="KW-1185">Reference proteome</keyword>
<keyword evidence="3" id="KW-0378">Hydrolase</keyword>